<organism evidence="1 2">
    <name type="scientific">Diphasiastrum complanatum</name>
    <name type="common">Issler's clubmoss</name>
    <name type="synonym">Lycopodium complanatum</name>
    <dbReference type="NCBI Taxonomy" id="34168"/>
    <lineage>
        <taxon>Eukaryota</taxon>
        <taxon>Viridiplantae</taxon>
        <taxon>Streptophyta</taxon>
        <taxon>Embryophyta</taxon>
        <taxon>Tracheophyta</taxon>
        <taxon>Lycopodiopsida</taxon>
        <taxon>Lycopodiales</taxon>
        <taxon>Lycopodiaceae</taxon>
        <taxon>Lycopodioideae</taxon>
        <taxon>Diphasiastrum</taxon>
    </lineage>
</organism>
<dbReference type="Proteomes" id="UP001162992">
    <property type="component" value="Chromosome 8"/>
</dbReference>
<comment type="caution">
    <text evidence="1">The sequence shown here is derived from an EMBL/GenBank/DDBJ whole genome shotgun (WGS) entry which is preliminary data.</text>
</comment>
<protein>
    <submittedName>
        <fullName evidence="1">Uncharacterized protein</fullName>
    </submittedName>
</protein>
<keyword evidence="2" id="KW-1185">Reference proteome</keyword>
<dbReference type="EMBL" id="CM055099">
    <property type="protein sequence ID" value="KAJ7547748.1"/>
    <property type="molecule type" value="Genomic_DNA"/>
</dbReference>
<name>A0ACC2D0Q1_DIPCM</name>
<evidence type="ECO:0000313" key="1">
    <source>
        <dbReference type="EMBL" id="KAJ7547748.1"/>
    </source>
</evidence>
<gene>
    <name evidence="1" type="ORF">O6H91_08G102100</name>
</gene>
<evidence type="ECO:0000313" key="2">
    <source>
        <dbReference type="Proteomes" id="UP001162992"/>
    </source>
</evidence>
<sequence>MATQNFFALLGDNENEEPAALIARYSASAAAEEKPQSKKAQPPARVQQAPPNLPSKPVPPAEFVREAQRAQGRGGRGGRRGGRGGFGERDRDRQEPYPHGGENGFSSSRRNFNADHGDNNERTDGGYQGGRGGYQRGRGGYRGVGRGGSYGGYGEAVVSQEKEEESVRDFEGARGRGHGRGRGRGFSRDEDDKNYGREYDRRSGSGRGYEVKKGGGGRGNWGAEADQEPLKEEISDVSPSKEEKHEPQVEQKAEEQAKDETPAEDGQPKAQEEEDKEMTLDEYEKVLEEKRKALAASKSQERKVEVDKSFQKMQLVDRKNEEDVFIKLGIDKEKSKKKEVAEKEDKSKKAVSINEFLKPADGETYYGTGARGRGRGRGGLRGGFGGGYNNSRRVSAPRIEDPGQFPTLGAT</sequence>
<accession>A0ACC2D0Q1</accession>
<proteinExistence type="predicted"/>
<reference evidence="2" key="1">
    <citation type="journal article" date="2024" name="Proc. Natl. Acad. Sci. U.S.A.">
        <title>Extraordinary preservation of gene collinearity over three hundred million years revealed in homosporous lycophytes.</title>
        <authorList>
            <person name="Li C."/>
            <person name="Wickell D."/>
            <person name="Kuo L.Y."/>
            <person name="Chen X."/>
            <person name="Nie B."/>
            <person name="Liao X."/>
            <person name="Peng D."/>
            <person name="Ji J."/>
            <person name="Jenkins J."/>
            <person name="Williams M."/>
            <person name="Shu S."/>
            <person name="Plott C."/>
            <person name="Barry K."/>
            <person name="Rajasekar S."/>
            <person name="Grimwood J."/>
            <person name="Han X."/>
            <person name="Sun S."/>
            <person name="Hou Z."/>
            <person name="He W."/>
            <person name="Dai G."/>
            <person name="Sun C."/>
            <person name="Schmutz J."/>
            <person name="Leebens-Mack J.H."/>
            <person name="Li F.W."/>
            <person name="Wang L."/>
        </authorList>
    </citation>
    <scope>NUCLEOTIDE SEQUENCE [LARGE SCALE GENOMIC DNA]</scope>
    <source>
        <strain evidence="2">cv. PW_Plant_1</strain>
    </source>
</reference>